<gene>
    <name evidence="1" type="ORF">AVDCRST_MAG80-519</name>
</gene>
<evidence type="ECO:0000313" key="1">
    <source>
        <dbReference type="EMBL" id="CAA9430280.1"/>
    </source>
</evidence>
<reference evidence="1" key="1">
    <citation type="submission" date="2020-02" db="EMBL/GenBank/DDBJ databases">
        <authorList>
            <person name="Meier V. D."/>
        </authorList>
    </citation>
    <scope>NUCLEOTIDE SEQUENCE</scope>
    <source>
        <strain evidence="1">AVDCRST_MAG80</strain>
    </source>
</reference>
<dbReference type="AlphaFoldDB" id="A0A6J4Q4Q6"/>
<proteinExistence type="predicted"/>
<dbReference type="EMBL" id="CADCVC010000047">
    <property type="protein sequence ID" value="CAA9430280.1"/>
    <property type="molecule type" value="Genomic_DNA"/>
</dbReference>
<protein>
    <submittedName>
        <fullName evidence="1">Uncharacterized protein</fullName>
    </submittedName>
</protein>
<sequence>MGEKQNISRYCVYTLRDTVKLDEAYDKGGSGSFKENRKWVEGERLFIESQRNKEQMPVLFAAAEKEGGLLYYAMLEAIEVGSDGSKAEYDFTGLTPFREELPKSSLIKKSDNKPLSDNDIRPYRICLTPDL</sequence>
<name>A0A6J4Q4Q6_9ACTN</name>
<organism evidence="1">
    <name type="scientific">uncultured Rubrobacteraceae bacterium</name>
    <dbReference type="NCBI Taxonomy" id="349277"/>
    <lineage>
        <taxon>Bacteria</taxon>
        <taxon>Bacillati</taxon>
        <taxon>Actinomycetota</taxon>
        <taxon>Rubrobacteria</taxon>
        <taxon>Rubrobacterales</taxon>
        <taxon>Rubrobacteraceae</taxon>
        <taxon>environmental samples</taxon>
    </lineage>
</organism>
<accession>A0A6J4Q4Q6</accession>